<dbReference type="SMART" id="SM01043">
    <property type="entry name" value="BTAD"/>
    <property type="match status" value="1"/>
</dbReference>
<dbReference type="SUPFAM" id="SSF48452">
    <property type="entry name" value="TPR-like"/>
    <property type="match status" value="2"/>
</dbReference>
<organism evidence="7 8">
    <name type="scientific">Paractinoplanes deccanensis</name>
    <dbReference type="NCBI Taxonomy" id="113561"/>
    <lineage>
        <taxon>Bacteria</taxon>
        <taxon>Bacillati</taxon>
        <taxon>Actinomycetota</taxon>
        <taxon>Actinomycetes</taxon>
        <taxon>Micromonosporales</taxon>
        <taxon>Micromonosporaceae</taxon>
        <taxon>Paractinoplanes</taxon>
    </lineage>
</organism>
<dbReference type="InterPro" id="IPR016032">
    <property type="entry name" value="Sig_transdc_resp-reg_C-effctor"/>
</dbReference>
<gene>
    <name evidence="7" type="ORF">Ade02nite_56620</name>
</gene>
<evidence type="ECO:0000259" key="6">
    <source>
        <dbReference type="PROSITE" id="PS51755"/>
    </source>
</evidence>
<sequence>MSQNPIRFTVLGPVRAFSGDRELNLGPRQQRQVLGLLLIRAGRDIPVHQFVEMLWGHAAPASAVNSLHRFIGALRRILEPDLPARSQGRWLLRRDAAYRLVAPQGAIDLMEFRRLADEAREAESMGFRDVAIARYAEALRQSSGRCADDGSDDTHRYSVFLSIDAEYATVARDAARAAVAFGRLGELLPEVRRAAEMNPLDESLQARLMLMLAADGRQADAFALFQSVRDTLARELGVDPGPELRAAYDEVLQPRQLKAADPAQVVRVSPAQLPRDLPLFTGRRAELDRIGELRRAGERDGGMPVIAIDGMPGVGKSTVALHWAYEVMSRFPDGQLYLDLRGEDPGSALSSLLSTLGVPETALPSGVAAKAALYRSHLAGRRMLVLLDNAESAEQVRPLLPGAAECLTLVTSRRRLTALAASDGAHLLTLGLPGADEARQLLTRRLAAALGERNWAAERAALDAIARACGRLPAALTTVAAEAGSHPAVSLDGVAATLRRDPGLDAFGGLRTAFAGSYEALPEPAARLFRLLSLHPGPDLAPAAAASLAGLPERETGALIARLAAEHLVTVSASQRIAQHVLLRAYAAELSGKHDAPASAEQARARLFAHYRHTAYEANRNLRPLLEPIPPGAAPAGVTVETFGEYCRAFAWFRAEHRVLRALVEQCAGSADGPGVWQLATTMVPFYQWSGLLHDWLATMRAGLASAERTGDPLGQAHMQRCLAGAVYSLGDQDEARDRLQRALRLFTGLGVLTGQAHVHLNLGLVRPADEASFGTALKLYERAGYERGVVTATEGVALSHATLGRDASAIALYERAMAGYQRLGDQRGVASCLLGLGRLRRRAGDSEVAAELLRRAVELFREACHRGEEAEALIVLGDTLAGAEASAAWRAALDILAELRLPAAQDVRDRLHSGR</sequence>
<dbReference type="Pfam" id="PF13424">
    <property type="entry name" value="TPR_12"/>
    <property type="match status" value="1"/>
</dbReference>
<dbReference type="Gene3D" id="1.25.40.10">
    <property type="entry name" value="Tetratricopeptide repeat domain"/>
    <property type="match status" value="2"/>
</dbReference>
<keyword evidence="4" id="KW-0804">Transcription</keyword>
<dbReference type="InterPro" id="IPR011990">
    <property type="entry name" value="TPR-like_helical_dom_sf"/>
</dbReference>
<dbReference type="EMBL" id="BOMI01000114">
    <property type="protein sequence ID" value="GID77021.1"/>
    <property type="molecule type" value="Genomic_DNA"/>
</dbReference>
<evidence type="ECO:0000256" key="4">
    <source>
        <dbReference type="ARBA" id="ARBA00023163"/>
    </source>
</evidence>
<dbReference type="Proteomes" id="UP000609879">
    <property type="component" value="Unassembled WGS sequence"/>
</dbReference>
<name>A0ABQ3YAM2_9ACTN</name>
<comment type="similarity">
    <text evidence="1">Belongs to the AfsR/DnrI/RedD regulatory family.</text>
</comment>
<dbReference type="SUPFAM" id="SSF52540">
    <property type="entry name" value="P-loop containing nucleoside triphosphate hydrolases"/>
    <property type="match status" value="1"/>
</dbReference>
<feature type="domain" description="OmpR/PhoB-type" evidence="6">
    <location>
        <begin position="1"/>
        <end position="102"/>
    </location>
</feature>
<dbReference type="InterPro" id="IPR005158">
    <property type="entry name" value="BTAD"/>
</dbReference>
<dbReference type="PANTHER" id="PTHR35807">
    <property type="entry name" value="TRANSCRIPTIONAL REGULATOR REDD-RELATED"/>
    <property type="match status" value="1"/>
</dbReference>
<evidence type="ECO:0000313" key="7">
    <source>
        <dbReference type="EMBL" id="GID77021.1"/>
    </source>
</evidence>
<dbReference type="Pfam" id="PF03704">
    <property type="entry name" value="BTAD"/>
    <property type="match status" value="1"/>
</dbReference>
<dbReference type="SUPFAM" id="SSF46894">
    <property type="entry name" value="C-terminal effector domain of the bipartite response regulators"/>
    <property type="match status" value="1"/>
</dbReference>
<dbReference type="SMART" id="SM00862">
    <property type="entry name" value="Trans_reg_C"/>
    <property type="match status" value="1"/>
</dbReference>
<reference evidence="7 8" key="1">
    <citation type="submission" date="2021-01" db="EMBL/GenBank/DDBJ databases">
        <title>Whole genome shotgun sequence of Actinoplanes deccanensis NBRC 13994.</title>
        <authorList>
            <person name="Komaki H."/>
            <person name="Tamura T."/>
        </authorList>
    </citation>
    <scope>NUCLEOTIDE SEQUENCE [LARGE SCALE GENOMIC DNA]</scope>
    <source>
        <strain evidence="7 8">NBRC 13994</strain>
    </source>
</reference>
<proteinExistence type="inferred from homology"/>
<dbReference type="PRINTS" id="PR00364">
    <property type="entry name" value="DISEASERSIST"/>
</dbReference>
<dbReference type="InterPro" id="IPR051677">
    <property type="entry name" value="AfsR-DnrI-RedD_regulator"/>
</dbReference>
<evidence type="ECO:0000256" key="3">
    <source>
        <dbReference type="ARBA" id="ARBA00023125"/>
    </source>
</evidence>
<dbReference type="InterPro" id="IPR036388">
    <property type="entry name" value="WH-like_DNA-bd_sf"/>
</dbReference>
<evidence type="ECO:0000313" key="8">
    <source>
        <dbReference type="Proteomes" id="UP000609879"/>
    </source>
</evidence>
<dbReference type="PANTHER" id="PTHR35807:SF1">
    <property type="entry name" value="TRANSCRIPTIONAL REGULATOR REDD"/>
    <property type="match status" value="1"/>
</dbReference>
<protein>
    <submittedName>
        <fullName evidence="7">SARP family transcriptional regulator</fullName>
    </submittedName>
</protein>
<dbReference type="Gene3D" id="1.10.10.10">
    <property type="entry name" value="Winged helix-like DNA-binding domain superfamily/Winged helix DNA-binding domain"/>
    <property type="match status" value="1"/>
</dbReference>
<dbReference type="PROSITE" id="PS51755">
    <property type="entry name" value="OMPR_PHOB"/>
    <property type="match status" value="1"/>
</dbReference>
<feature type="DNA-binding region" description="OmpR/PhoB-type" evidence="5">
    <location>
        <begin position="1"/>
        <end position="102"/>
    </location>
</feature>
<keyword evidence="2" id="KW-0805">Transcription regulation</keyword>
<accession>A0ABQ3YAM2</accession>
<dbReference type="CDD" id="cd15831">
    <property type="entry name" value="BTAD"/>
    <property type="match status" value="1"/>
</dbReference>
<evidence type="ECO:0000256" key="2">
    <source>
        <dbReference type="ARBA" id="ARBA00023015"/>
    </source>
</evidence>
<dbReference type="Gene3D" id="3.40.50.300">
    <property type="entry name" value="P-loop containing nucleotide triphosphate hydrolases"/>
    <property type="match status" value="1"/>
</dbReference>
<dbReference type="InterPro" id="IPR001867">
    <property type="entry name" value="OmpR/PhoB-type_DNA-bd"/>
</dbReference>
<dbReference type="InterPro" id="IPR027417">
    <property type="entry name" value="P-loop_NTPase"/>
</dbReference>
<keyword evidence="8" id="KW-1185">Reference proteome</keyword>
<comment type="caution">
    <text evidence="7">The sequence shown here is derived from an EMBL/GenBank/DDBJ whole genome shotgun (WGS) entry which is preliminary data.</text>
</comment>
<keyword evidence="3 5" id="KW-0238">DNA-binding</keyword>
<dbReference type="RefSeq" id="WP_203770505.1">
    <property type="nucleotide sequence ID" value="NZ_BAAABO010000020.1"/>
</dbReference>
<evidence type="ECO:0000256" key="5">
    <source>
        <dbReference type="PROSITE-ProRule" id="PRU01091"/>
    </source>
</evidence>
<evidence type="ECO:0000256" key="1">
    <source>
        <dbReference type="ARBA" id="ARBA00005820"/>
    </source>
</evidence>